<evidence type="ECO:0000256" key="1">
    <source>
        <dbReference type="ARBA" id="ARBA00004409"/>
    </source>
</evidence>
<evidence type="ECO:0000256" key="7">
    <source>
        <dbReference type="ARBA" id="ARBA00023136"/>
    </source>
</evidence>
<evidence type="ECO:0000256" key="2">
    <source>
        <dbReference type="ARBA" id="ARBA00007682"/>
    </source>
</evidence>
<evidence type="ECO:0000256" key="6">
    <source>
        <dbReference type="ARBA" id="ARBA00023054"/>
    </source>
</evidence>
<dbReference type="FunFam" id="3.30.450.50:FF:000011">
    <property type="entry name" value="Vesicle-associated membrane protein 714"/>
    <property type="match status" value="1"/>
</dbReference>
<sequence length="499" mass="52464">MAILYAVVARGTVVLAEFSAVTGNTGALARRILENLPTEADSRLCFSQDRYIFHILRIVGLTFLCMANDTFGRRIPFSYLEDIHMRFMKNYGKVAHYAPAYAMNDEFSRVLHQQMEFFSSNPNADTLNRLRGEVGEASILWFVASSINGSASNLPDNNGRSFTTSFSGQSGAGSPVFHHTGSIQTLHNLHGSFNVPNIPGTLTSRNTTMNNVPSGGVQQPTGSLSSGRFASNNLPVALSQLSHGSSHGHSGVSNRGGISVVGNPGFSSSTNGVGGSIPGILPTSAAIGNRNAVPGLGVSPILGNAGPRITSSMGNMGNIGRSISSAGGLSVPGLASRLNFGANSGSGSLSVQGQNRLLSGVLPQGSPQVISMLGNSYPTAGGPLSQSHVQAVNNLSSMGMLNDVNSNDSLPFDINDFPQLSSRPSSAGGPQGQLGSLRKQGLGVSPIVQQNQEFSIQNEDFPALPGFKGLKRCNQGFKRRNRVSRRFAFTRRGVSLKAL</sequence>
<dbReference type="CDD" id="cd14824">
    <property type="entry name" value="Longin"/>
    <property type="match status" value="1"/>
</dbReference>
<evidence type="ECO:0000256" key="4">
    <source>
        <dbReference type="ARBA" id="ARBA00023015"/>
    </source>
</evidence>
<keyword evidence="5" id="KW-0333">Golgi apparatus</keyword>
<evidence type="ECO:0000256" key="3">
    <source>
        <dbReference type="ARBA" id="ARBA00008025"/>
    </source>
</evidence>
<dbReference type="InterPro" id="IPR040168">
    <property type="entry name" value="Not2/3/5"/>
</dbReference>
<keyword evidence="6" id="KW-0175">Coiled coil</keyword>
<protein>
    <submittedName>
        <fullName evidence="11">Putative NOT transcription complex subunit VIP2</fullName>
    </submittedName>
</protein>
<dbReference type="InterPro" id="IPR010908">
    <property type="entry name" value="Longin_dom"/>
</dbReference>
<gene>
    <name evidence="11" type="ORF">L484_016301</name>
</gene>
<evidence type="ECO:0000256" key="8">
    <source>
        <dbReference type="ARBA" id="ARBA00023163"/>
    </source>
</evidence>
<dbReference type="PROSITE" id="PS50859">
    <property type="entry name" value="LONGIN"/>
    <property type="match status" value="1"/>
</dbReference>
<dbReference type="GO" id="GO:0030015">
    <property type="term" value="C:CCR4-NOT core complex"/>
    <property type="evidence" value="ECO:0007669"/>
    <property type="project" value="InterPro"/>
</dbReference>
<keyword evidence="4" id="KW-0805">Transcription regulation</keyword>
<feature type="domain" description="Longin" evidence="10">
    <location>
        <begin position="7"/>
        <end position="111"/>
    </location>
</feature>
<dbReference type="AlphaFoldDB" id="W9RHA7"/>
<dbReference type="eggNOG" id="KOG0859">
    <property type="taxonomic scope" value="Eukaryota"/>
</dbReference>
<dbReference type="InterPro" id="IPR011012">
    <property type="entry name" value="Longin-like_dom_sf"/>
</dbReference>
<dbReference type="eggNOG" id="KOG2151">
    <property type="taxonomic scope" value="Eukaryota"/>
</dbReference>
<dbReference type="Gene3D" id="3.30.450.50">
    <property type="entry name" value="Longin domain"/>
    <property type="match status" value="1"/>
</dbReference>
<comment type="similarity">
    <text evidence="2">Belongs to the CNOT2/3/5 family.</text>
</comment>
<keyword evidence="12" id="KW-1185">Reference proteome</keyword>
<evidence type="ECO:0000256" key="9">
    <source>
        <dbReference type="SAM" id="MobiDB-lite"/>
    </source>
</evidence>
<comment type="similarity">
    <text evidence="3">Belongs to the synaptobrevin family.</text>
</comment>
<keyword evidence="8" id="KW-0804">Transcription</keyword>
<reference evidence="12" key="1">
    <citation type="submission" date="2013-01" db="EMBL/GenBank/DDBJ databases">
        <title>Draft Genome Sequence of a Mulberry Tree, Morus notabilis C.K. Schneid.</title>
        <authorList>
            <person name="He N."/>
            <person name="Zhao S."/>
        </authorList>
    </citation>
    <scope>NUCLEOTIDE SEQUENCE</scope>
</reference>
<evidence type="ECO:0000256" key="5">
    <source>
        <dbReference type="ARBA" id="ARBA00023034"/>
    </source>
</evidence>
<keyword evidence="7" id="KW-0472">Membrane</keyword>
<dbReference type="EMBL" id="KE345044">
    <property type="protein sequence ID" value="EXB91231.1"/>
    <property type="molecule type" value="Genomic_DNA"/>
</dbReference>
<feature type="region of interest" description="Disordered" evidence="9">
    <location>
        <begin position="412"/>
        <end position="438"/>
    </location>
</feature>
<feature type="region of interest" description="Disordered" evidence="9">
    <location>
        <begin position="198"/>
        <end position="224"/>
    </location>
</feature>
<proteinExistence type="inferred from homology"/>
<dbReference type="SMART" id="SM01270">
    <property type="entry name" value="Longin"/>
    <property type="match status" value="1"/>
</dbReference>
<dbReference type="PANTHER" id="PTHR23326">
    <property type="entry name" value="CCR4 NOT-RELATED"/>
    <property type="match status" value="1"/>
</dbReference>
<comment type="subcellular location">
    <subcellularLocation>
        <location evidence="1">Golgi apparatus membrane</location>
        <topology evidence="1">Single-pass type IV membrane protein</topology>
    </subcellularLocation>
</comment>
<organism evidence="11 12">
    <name type="scientific">Morus notabilis</name>
    <dbReference type="NCBI Taxonomy" id="981085"/>
    <lineage>
        <taxon>Eukaryota</taxon>
        <taxon>Viridiplantae</taxon>
        <taxon>Streptophyta</taxon>
        <taxon>Embryophyta</taxon>
        <taxon>Tracheophyta</taxon>
        <taxon>Spermatophyta</taxon>
        <taxon>Magnoliopsida</taxon>
        <taxon>eudicotyledons</taxon>
        <taxon>Gunneridae</taxon>
        <taxon>Pentapetalae</taxon>
        <taxon>rosids</taxon>
        <taxon>fabids</taxon>
        <taxon>Rosales</taxon>
        <taxon>Moraceae</taxon>
        <taxon>Moreae</taxon>
        <taxon>Morus</taxon>
    </lineage>
</organism>
<evidence type="ECO:0000313" key="12">
    <source>
        <dbReference type="Proteomes" id="UP000030645"/>
    </source>
</evidence>
<dbReference type="GO" id="GO:0000139">
    <property type="term" value="C:Golgi membrane"/>
    <property type="evidence" value="ECO:0007669"/>
    <property type="project" value="UniProtKB-SubCell"/>
</dbReference>
<dbReference type="Proteomes" id="UP000030645">
    <property type="component" value="Unassembled WGS sequence"/>
</dbReference>
<dbReference type="SUPFAM" id="SSF64356">
    <property type="entry name" value="SNARE-like"/>
    <property type="match status" value="1"/>
</dbReference>
<evidence type="ECO:0000259" key="10">
    <source>
        <dbReference type="PROSITE" id="PS50859"/>
    </source>
</evidence>
<evidence type="ECO:0000313" key="11">
    <source>
        <dbReference type="EMBL" id="EXB91231.1"/>
    </source>
</evidence>
<dbReference type="Pfam" id="PF13774">
    <property type="entry name" value="Longin"/>
    <property type="match status" value="1"/>
</dbReference>
<accession>W9RHA7</accession>
<feature type="compositionally biased region" description="Polar residues" evidence="9">
    <location>
        <begin position="200"/>
        <end position="224"/>
    </location>
</feature>
<dbReference type="STRING" id="981085.W9RHA7"/>
<name>W9RHA7_9ROSA</name>